<dbReference type="Gene3D" id="3.40.1380.10">
    <property type="match status" value="1"/>
</dbReference>
<dbReference type="SUPFAM" id="SSF52943">
    <property type="entry name" value="ATP synthase (F1-ATPase), gamma subunit"/>
    <property type="match status" value="1"/>
</dbReference>
<keyword evidence="7" id="KW-0472">Membrane</keyword>
<keyword evidence="8" id="KW-0139">CF(1)</keyword>
<evidence type="ECO:0000256" key="1">
    <source>
        <dbReference type="ARBA" id="ARBA00003456"/>
    </source>
</evidence>
<evidence type="ECO:0000256" key="2">
    <source>
        <dbReference type="ARBA" id="ARBA00004170"/>
    </source>
</evidence>
<gene>
    <name evidence="10" type="primary">atpG</name>
    <name evidence="10" type="ordered locus">AMF_464</name>
</gene>
<evidence type="ECO:0000256" key="6">
    <source>
        <dbReference type="ARBA" id="ARBA00023065"/>
    </source>
</evidence>
<evidence type="ECO:0000313" key="10">
    <source>
        <dbReference type="EMBL" id="ACM49321.1"/>
    </source>
</evidence>
<keyword evidence="10" id="KW-0378">Hydrolase</keyword>
<reference evidence="10 11" key="1">
    <citation type="journal article" date="2009" name="BMC Genomics">
        <title>Conservation in the face of diversity: multistrain analysis of an intracellular bacterium.</title>
        <authorList>
            <person name="Dark M.J."/>
            <person name="Herndon D.R."/>
            <person name="Kappmeyer L.S."/>
            <person name="Gonzales M.P."/>
            <person name="Nordeen E."/>
            <person name="Palmer G.H."/>
            <person name="Knowles D.P. Jr."/>
            <person name="Brayton K.A."/>
        </authorList>
    </citation>
    <scope>NUCLEOTIDE SEQUENCE [LARGE SCALE GENOMIC DNA]</scope>
    <source>
        <strain evidence="10 11">Florida</strain>
    </source>
</reference>
<keyword evidence="4" id="KW-0813">Transport</keyword>
<proteinExistence type="inferred from homology"/>
<dbReference type="HOGENOM" id="CLU_050669_0_1_5"/>
<dbReference type="Gene3D" id="1.10.287.80">
    <property type="entry name" value="ATP synthase, gamma subunit, helix hairpin domain"/>
    <property type="match status" value="1"/>
</dbReference>
<comment type="similarity">
    <text evidence="3">Belongs to the ATPase gamma chain family.</text>
</comment>
<dbReference type="PANTHER" id="PTHR11693:SF22">
    <property type="entry name" value="ATP SYNTHASE SUBUNIT GAMMA, MITOCHONDRIAL"/>
    <property type="match status" value="1"/>
</dbReference>
<dbReference type="AlphaFoldDB" id="B9KIK9"/>
<dbReference type="Proteomes" id="UP000007307">
    <property type="component" value="Chromosome"/>
</dbReference>
<keyword evidence="5" id="KW-0375">Hydrogen ion transport</keyword>
<evidence type="ECO:0000256" key="7">
    <source>
        <dbReference type="ARBA" id="ARBA00023136"/>
    </source>
</evidence>
<dbReference type="EMBL" id="CP001079">
    <property type="protein sequence ID" value="ACM49321.1"/>
    <property type="molecule type" value="Genomic_DNA"/>
</dbReference>
<comment type="function">
    <text evidence="1">Produces ATP from ADP in the presence of a proton gradient across the membrane. The gamma chain is believed to be important in regulating ATPase activity and the flow of protons through the CF(0) complex.</text>
</comment>
<evidence type="ECO:0000256" key="9">
    <source>
        <dbReference type="ARBA" id="ARBA00023310"/>
    </source>
</evidence>
<dbReference type="KEGG" id="amf:AMF_464"/>
<dbReference type="GO" id="GO:0045259">
    <property type="term" value="C:proton-transporting ATP synthase complex"/>
    <property type="evidence" value="ECO:0007669"/>
    <property type="project" value="UniProtKB-KW"/>
</dbReference>
<dbReference type="eggNOG" id="COG0224">
    <property type="taxonomic scope" value="Bacteria"/>
</dbReference>
<accession>B9KIK9</accession>
<keyword evidence="11" id="KW-1185">Reference proteome</keyword>
<keyword evidence="6" id="KW-0406">Ion transport</keyword>
<dbReference type="GO" id="GO:0046933">
    <property type="term" value="F:proton-transporting ATP synthase activity, rotational mechanism"/>
    <property type="evidence" value="ECO:0007669"/>
    <property type="project" value="InterPro"/>
</dbReference>
<dbReference type="InterPro" id="IPR000131">
    <property type="entry name" value="ATP_synth_F1_gsu"/>
</dbReference>
<dbReference type="GO" id="GO:0016787">
    <property type="term" value="F:hydrolase activity"/>
    <property type="evidence" value="ECO:0007669"/>
    <property type="project" value="UniProtKB-KW"/>
</dbReference>
<keyword evidence="9" id="KW-0066">ATP synthesis</keyword>
<dbReference type="Pfam" id="PF00231">
    <property type="entry name" value="ATP-synt"/>
    <property type="match status" value="1"/>
</dbReference>
<evidence type="ECO:0000256" key="3">
    <source>
        <dbReference type="ARBA" id="ARBA00007681"/>
    </source>
</evidence>
<dbReference type="STRING" id="320483.AMF_464"/>
<organism evidence="10 11">
    <name type="scientific">Anaplasma marginale (strain Florida)</name>
    <dbReference type="NCBI Taxonomy" id="320483"/>
    <lineage>
        <taxon>Bacteria</taxon>
        <taxon>Pseudomonadati</taxon>
        <taxon>Pseudomonadota</taxon>
        <taxon>Alphaproteobacteria</taxon>
        <taxon>Rickettsiales</taxon>
        <taxon>Anaplasmataceae</taxon>
        <taxon>Anaplasma</taxon>
    </lineage>
</organism>
<evidence type="ECO:0000313" key="11">
    <source>
        <dbReference type="Proteomes" id="UP000007307"/>
    </source>
</evidence>
<protein>
    <submittedName>
        <fullName evidence="10">ATP synthase gamma chain (AtpG)</fullName>
        <ecNumber evidence="10">3.6.3.14</ecNumber>
    </submittedName>
</protein>
<evidence type="ECO:0000256" key="4">
    <source>
        <dbReference type="ARBA" id="ARBA00022448"/>
    </source>
</evidence>
<dbReference type="EC" id="3.6.3.14" evidence="10"/>
<evidence type="ECO:0000256" key="5">
    <source>
        <dbReference type="ARBA" id="ARBA00022781"/>
    </source>
</evidence>
<evidence type="ECO:0000256" key="8">
    <source>
        <dbReference type="ARBA" id="ARBA00023196"/>
    </source>
</evidence>
<dbReference type="CDD" id="cd12151">
    <property type="entry name" value="F1-ATPase_gamma"/>
    <property type="match status" value="1"/>
</dbReference>
<dbReference type="PRINTS" id="PR00126">
    <property type="entry name" value="ATPASEGAMMA"/>
</dbReference>
<dbReference type="PANTHER" id="PTHR11693">
    <property type="entry name" value="ATP SYNTHASE GAMMA CHAIN"/>
    <property type="match status" value="1"/>
</dbReference>
<sequence>MSMANLKALALRIRSVRSIQKTTRVMQMISASKFRIAREGLVCARDYCSAIAKEDSEHRYLAEAGGASGVLLVVFSSDKGLCGGFNHSVAKFLREYVSSMASSSGGERLSFLFVGKKAHELVGCANVQAFGEVVGVIPQPRGIGFLNFKSMLYSLGVDFSAYSRVVALYSRFYSSARQEPTAEDVLIVDSAKESTEGREASTEEVMCNYDPNSSSVRKKLYINSFIGKLYLAMCESLVCEHCSRMVAMESANSNTKSMLNRLLLDYNRSRQASITTDLIEIVSGCEALG</sequence>
<name>B9KIK9_ANAMF</name>
<comment type="subcellular location">
    <subcellularLocation>
        <location evidence="2">Membrane</location>
        <topology evidence="2">Peripheral membrane protein</topology>
    </subcellularLocation>
</comment>
<dbReference type="InterPro" id="IPR035968">
    <property type="entry name" value="ATP_synth_F1_ATPase_gsu"/>
</dbReference>